<keyword evidence="1" id="KW-1133">Transmembrane helix</keyword>
<proteinExistence type="predicted"/>
<reference evidence="3" key="1">
    <citation type="journal article" date="2019" name="Int. J. Syst. Evol. Microbiol.">
        <title>The Global Catalogue of Microorganisms (GCM) 10K type strain sequencing project: providing services to taxonomists for standard genome sequencing and annotation.</title>
        <authorList>
            <consortium name="The Broad Institute Genomics Platform"/>
            <consortium name="The Broad Institute Genome Sequencing Center for Infectious Disease"/>
            <person name="Wu L."/>
            <person name="Ma J."/>
        </authorList>
    </citation>
    <scope>NUCLEOTIDE SEQUENCE [LARGE SCALE GENOMIC DNA]</scope>
    <source>
        <strain evidence="3">CCUG 59685</strain>
    </source>
</reference>
<sequence>MGRIIAAVVYAPIIGLFFGDIFVNIIYSWGVGPLTLLSAVIVYPVVIVLSFPILYVMRRKQWLSVWSFLLLGIFLAAFFWTLIFFPFQQVETEASPFSYGIFGLASGLIGSFVFWLLGIKSNPTVTHHSSGTPNGAP</sequence>
<feature type="transmembrane region" description="Helical" evidence="1">
    <location>
        <begin position="7"/>
        <end position="30"/>
    </location>
</feature>
<dbReference type="Proteomes" id="UP001597106">
    <property type="component" value="Unassembled WGS sequence"/>
</dbReference>
<organism evidence="2 3">
    <name type="scientific">Methylophilus glucosoxydans</name>
    <dbReference type="NCBI Taxonomy" id="752553"/>
    <lineage>
        <taxon>Bacteria</taxon>
        <taxon>Pseudomonadati</taxon>
        <taxon>Pseudomonadota</taxon>
        <taxon>Betaproteobacteria</taxon>
        <taxon>Nitrosomonadales</taxon>
        <taxon>Methylophilaceae</taxon>
        <taxon>Methylophilus</taxon>
    </lineage>
</organism>
<protein>
    <submittedName>
        <fullName evidence="2">Uncharacterized protein</fullName>
    </submittedName>
</protein>
<keyword evidence="1" id="KW-0472">Membrane</keyword>
<gene>
    <name evidence="2" type="ORF">ACFQ1T_07580</name>
</gene>
<feature type="transmembrane region" description="Helical" evidence="1">
    <location>
        <begin position="97"/>
        <end position="117"/>
    </location>
</feature>
<accession>A0ABW3GLY6</accession>
<feature type="transmembrane region" description="Helical" evidence="1">
    <location>
        <begin position="36"/>
        <end position="56"/>
    </location>
</feature>
<feature type="transmembrane region" description="Helical" evidence="1">
    <location>
        <begin position="63"/>
        <end position="85"/>
    </location>
</feature>
<evidence type="ECO:0000313" key="3">
    <source>
        <dbReference type="Proteomes" id="UP001597106"/>
    </source>
</evidence>
<comment type="caution">
    <text evidence="2">The sequence shown here is derived from an EMBL/GenBank/DDBJ whole genome shotgun (WGS) entry which is preliminary data.</text>
</comment>
<dbReference type="RefSeq" id="WP_379075363.1">
    <property type="nucleotide sequence ID" value="NZ_JBHTJW010000002.1"/>
</dbReference>
<name>A0ABW3GLY6_9PROT</name>
<keyword evidence="3" id="KW-1185">Reference proteome</keyword>
<dbReference type="EMBL" id="JBHTJW010000002">
    <property type="protein sequence ID" value="MFD0929637.1"/>
    <property type="molecule type" value="Genomic_DNA"/>
</dbReference>
<evidence type="ECO:0000313" key="2">
    <source>
        <dbReference type="EMBL" id="MFD0929637.1"/>
    </source>
</evidence>
<keyword evidence="1" id="KW-0812">Transmembrane</keyword>
<evidence type="ECO:0000256" key="1">
    <source>
        <dbReference type="SAM" id="Phobius"/>
    </source>
</evidence>